<dbReference type="Gene3D" id="1.10.10.10">
    <property type="entry name" value="Winged helix-like DNA-binding domain superfamily/Winged helix DNA-binding domain"/>
    <property type="match status" value="1"/>
</dbReference>
<dbReference type="Pfam" id="PF07729">
    <property type="entry name" value="FCD"/>
    <property type="match status" value="1"/>
</dbReference>
<name>A0A8J7WB59_9RHOB</name>
<keyword evidence="6" id="KW-1185">Reference proteome</keyword>
<dbReference type="GO" id="GO:0003700">
    <property type="term" value="F:DNA-binding transcription factor activity"/>
    <property type="evidence" value="ECO:0007669"/>
    <property type="project" value="InterPro"/>
</dbReference>
<feature type="domain" description="HTH gntR-type" evidence="4">
    <location>
        <begin position="17"/>
        <end position="84"/>
    </location>
</feature>
<dbReference type="PRINTS" id="PR00035">
    <property type="entry name" value="HTHGNTR"/>
</dbReference>
<dbReference type="SMART" id="SM00345">
    <property type="entry name" value="HTH_GNTR"/>
    <property type="match status" value="1"/>
</dbReference>
<dbReference type="PANTHER" id="PTHR43537:SF24">
    <property type="entry name" value="GLUCONATE OPERON TRANSCRIPTIONAL REPRESSOR"/>
    <property type="match status" value="1"/>
</dbReference>
<evidence type="ECO:0000313" key="5">
    <source>
        <dbReference type="EMBL" id="MBS0124325.1"/>
    </source>
</evidence>
<dbReference type="InterPro" id="IPR011711">
    <property type="entry name" value="GntR_C"/>
</dbReference>
<evidence type="ECO:0000259" key="4">
    <source>
        <dbReference type="PROSITE" id="PS50949"/>
    </source>
</evidence>
<dbReference type="Pfam" id="PF00392">
    <property type="entry name" value="GntR"/>
    <property type="match status" value="1"/>
</dbReference>
<dbReference type="SMART" id="SM00895">
    <property type="entry name" value="FCD"/>
    <property type="match status" value="1"/>
</dbReference>
<evidence type="ECO:0000256" key="1">
    <source>
        <dbReference type="ARBA" id="ARBA00023015"/>
    </source>
</evidence>
<dbReference type="Gene3D" id="1.20.120.530">
    <property type="entry name" value="GntR ligand-binding domain-like"/>
    <property type="match status" value="1"/>
</dbReference>
<dbReference type="GO" id="GO:0003677">
    <property type="term" value="F:DNA binding"/>
    <property type="evidence" value="ECO:0007669"/>
    <property type="project" value="UniProtKB-KW"/>
</dbReference>
<dbReference type="EMBL" id="JAGTUU010000003">
    <property type="protein sequence ID" value="MBS0124325.1"/>
    <property type="molecule type" value="Genomic_DNA"/>
</dbReference>
<reference evidence="5" key="1">
    <citation type="submission" date="2021-04" db="EMBL/GenBank/DDBJ databases">
        <authorList>
            <person name="Yoon J."/>
        </authorList>
    </citation>
    <scope>NUCLEOTIDE SEQUENCE</scope>
    <source>
        <strain evidence="5">KMU-90</strain>
    </source>
</reference>
<keyword evidence="3" id="KW-0804">Transcription</keyword>
<dbReference type="InterPro" id="IPR036390">
    <property type="entry name" value="WH_DNA-bd_sf"/>
</dbReference>
<dbReference type="SUPFAM" id="SSF48008">
    <property type="entry name" value="GntR ligand-binding domain-like"/>
    <property type="match status" value="1"/>
</dbReference>
<protein>
    <submittedName>
        <fullName evidence="5">GntR family transcriptional regulator</fullName>
    </submittedName>
</protein>
<dbReference type="AlphaFoldDB" id="A0A8J7WB59"/>
<dbReference type="PANTHER" id="PTHR43537">
    <property type="entry name" value="TRANSCRIPTIONAL REGULATOR, GNTR FAMILY"/>
    <property type="match status" value="1"/>
</dbReference>
<dbReference type="InterPro" id="IPR036388">
    <property type="entry name" value="WH-like_DNA-bd_sf"/>
</dbReference>
<proteinExistence type="predicted"/>
<dbReference type="InterPro" id="IPR000524">
    <property type="entry name" value="Tscrpt_reg_HTH_GntR"/>
</dbReference>
<keyword evidence="1" id="KW-0805">Transcription regulation</keyword>
<dbReference type="Proteomes" id="UP000681356">
    <property type="component" value="Unassembled WGS sequence"/>
</dbReference>
<evidence type="ECO:0000313" key="6">
    <source>
        <dbReference type="Proteomes" id="UP000681356"/>
    </source>
</evidence>
<dbReference type="PROSITE" id="PS50949">
    <property type="entry name" value="HTH_GNTR"/>
    <property type="match status" value="1"/>
</dbReference>
<evidence type="ECO:0000256" key="2">
    <source>
        <dbReference type="ARBA" id="ARBA00023125"/>
    </source>
</evidence>
<accession>A0A8J7WB59</accession>
<dbReference type="CDD" id="cd07377">
    <property type="entry name" value="WHTH_GntR"/>
    <property type="match status" value="1"/>
</dbReference>
<organism evidence="5 6">
    <name type="scientific">Thetidibacter halocola</name>
    <dbReference type="NCBI Taxonomy" id="2827239"/>
    <lineage>
        <taxon>Bacteria</taxon>
        <taxon>Pseudomonadati</taxon>
        <taxon>Pseudomonadota</taxon>
        <taxon>Alphaproteobacteria</taxon>
        <taxon>Rhodobacterales</taxon>
        <taxon>Roseobacteraceae</taxon>
        <taxon>Thetidibacter</taxon>
    </lineage>
</organism>
<sequence>MQDFNSGGLTPIRQEVAPLRTRIIESMRRAIERGFLKPGERLVEKDLCEQLGVSRTSLREALRELEAEGVIAQAPARGLVVAKISRRDAENIYLIRGDVEALIIGQFINLASDAQIAEALENCDTLIDAYKQGEFADIVEAKRAFYAHICEVAGNGVAMDLLSRLTLRTAQLRSHSVVRKERQAQSVQEIHALAEAIRARDSDAARHAAKTHVENAARSALAYAEP</sequence>
<evidence type="ECO:0000256" key="3">
    <source>
        <dbReference type="ARBA" id="ARBA00023163"/>
    </source>
</evidence>
<comment type="caution">
    <text evidence="5">The sequence shown here is derived from an EMBL/GenBank/DDBJ whole genome shotgun (WGS) entry which is preliminary data.</text>
</comment>
<dbReference type="InterPro" id="IPR008920">
    <property type="entry name" value="TF_FadR/GntR_C"/>
</dbReference>
<gene>
    <name evidence="5" type="ORF">KB874_09265</name>
</gene>
<keyword evidence="2" id="KW-0238">DNA-binding</keyword>
<dbReference type="SUPFAM" id="SSF46785">
    <property type="entry name" value="Winged helix' DNA-binding domain"/>
    <property type="match status" value="1"/>
</dbReference>
<dbReference type="RefSeq" id="WP_212536278.1">
    <property type="nucleotide sequence ID" value="NZ_JAGTUU010000003.1"/>
</dbReference>